<organism evidence="12 13">
    <name type="scientific">Phtheirospermum japonicum</name>
    <dbReference type="NCBI Taxonomy" id="374723"/>
    <lineage>
        <taxon>Eukaryota</taxon>
        <taxon>Viridiplantae</taxon>
        <taxon>Streptophyta</taxon>
        <taxon>Embryophyta</taxon>
        <taxon>Tracheophyta</taxon>
        <taxon>Spermatophyta</taxon>
        <taxon>Magnoliopsida</taxon>
        <taxon>eudicotyledons</taxon>
        <taxon>Gunneridae</taxon>
        <taxon>Pentapetalae</taxon>
        <taxon>asterids</taxon>
        <taxon>lamiids</taxon>
        <taxon>Lamiales</taxon>
        <taxon>Orobanchaceae</taxon>
        <taxon>Orobanchaceae incertae sedis</taxon>
        <taxon>Phtheirospermum</taxon>
    </lineage>
</organism>
<dbReference type="InterPro" id="IPR034289">
    <property type="entry name" value="CuRO_3_LCC"/>
</dbReference>
<comment type="similarity">
    <text evidence="3">Belongs to the multicopper oxidase family.</text>
</comment>
<dbReference type="InterPro" id="IPR002355">
    <property type="entry name" value="Cu_oxidase_Cu_BS"/>
</dbReference>
<keyword evidence="7" id="KW-0560">Oxidoreductase</keyword>
<evidence type="ECO:0000259" key="10">
    <source>
        <dbReference type="Pfam" id="PF00394"/>
    </source>
</evidence>
<dbReference type="GO" id="GO:0016491">
    <property type="term" value="F:oxidoreductase activity"/>
    <property type="evidence" value="ECO:0007669"/>
    <property type="project" value="UniProtKB-KW"/>
</dbReference>
<accession>A0A830B178</accession>
<feature type="domain" description="Plastocyanin-like" evidence="10">
    <location>
        <begin position="2"/>
        <end position="97"/>
    </location>
</feature>
<evidence type="ECO:0000256" key="8">
    <source>
        <dbReference type="ARBA" id="ARBA00023008"/>
    </source>
</evidence>
<dbReference type="InterPro" id="IPR008972">
    <property type="entry name" value="Cupredoxin"/>
</dbReference>
<comment type="caution">
    <text evidence="12">The sequence shown here is derived from an EMBL/GenBank/DDBJ whole genome shotgun (WGS) entry which is preliminary data.</text>
</comment>
<dbReference type="OrthoDB" id="2121828at2759"/>
<dbReference type="Pfam" id="PF00394">
    <property type="entry name" value="Cu-oxidase"/>
    <property type="match status" value="1"/>
</dbReference>
<evidence type="ECO:0000313" key="13">
    <source>
        <dbReference type="Proteomes" id="UP000653305"/>
    </source>
</evidence>
<keyword evidence="9" id="KW-0325">Glycoprotein</keyword>
<evidence type="ECO:0000256" key="4">
    <source>
        <dbReference type="ARBA" id="ARBA00022525"/>
    </source>
</evidence>
<dbReference type="InterPro" id="IPR011706">
    <property type="entry name" value="Cu-oxidase_C"/>
</dbReference>
<dbReference type="GO" id="GO:0005507">
    <property type="term" value="F:copper ion binding"/>
    <property type="evidence" value="ECO:0007669"/>
    <property type="project" value="InterPro"/>
</dbReference>
<dbReference type="SUPFAM" id="SSF49503">
    <property type="entry name" value="Cupredoxins"/>
    <property type="match status" value="2"/>
</dbReference>
<dbReference type="InterPro" id="IPR045087">
    <property type="entry name" value="Cu-oxidase_fam"/>
</dbReference>
<proteinExistence type="inferred from homology"/>
<dbReference type="Proteomes" id="UP000653305">
    <property type="component" value="Unassembled WGS sequence"/>
</dbReference>
<dbReference type="AlphaFoldDB" id="A0A830B178"/>
<dbReference type="CDD" id="cd13897">
    <property type="entry name" value="CuRO_3_LCC_plant"/>
    <property type="match status" value="1"/>
</dbReference>
<evidence type="ECO:0000256" key="9">
    <source>
        <dbReference type="ARBA" id="ARBA00023180"/>
    </source>
</evidence>
<evidence type="ECO:0000259" key="11">
    <source>
        <dbReference type="Pfam" id="PF07731"/>
    </source>
</evidence>
<keyword evidence="8" id="KW-0186">Copper</keyword>
<evidence type="ECO:0000313" key="12">
    <source>
        <dbReference type="EMBL" id="GFP79019.1"/>
    </source>
</evidence>
<feature type="domain" description="Plastocyanin-like" evidence="11">
    <location>
        <begin position="202"/>
        <end position="336"/>
    </location>
</feature>
<comment type="cofactor">
    <cofactor evidence="1">
        <name>Cu cation</name>
        <dbReference type="ChEBI" id="CHEBI:23378"/>
    </cofactor>
</comment>
<dbReference type="Gene3D" id="2.60.40.420">
    <property type="entry name" value="Cupredoxins - blue copper proteins"/>
    <property type="match status" value="2"/>
</dbReference>
<dbReference type="Pfam" id="PF07731">
    <property type="entry name" value="Cu-oxidase_2"/>
    <property type="match status" value="1"/>
</dbReference>
<sequence length="353" mass="39489">MRVDYGKTYLLRMINNVMNNIMFFRIANHNITVVGSDGAYTKPFTSDYISISPGQTIDFLLQANQQPSHYYMASRDFTIAGKAGNTTTTAIVEYTGNYSAPSSPLLPNLPDVNDNLAATSFTQRLRSLTTKDHPIDVPKNVSNNFFFTLSVNAIPCPLNVLCDGPEGGRFRASINNITFVQPRTDILQAYYNRIQGVYGDDFPSNPPFAFNYTMEVVPRDLWVPRNGTEVRVLEYDSTVEIVLQGTSILGGTYHPMHLHGYSFYVVGSGNGNFNRSMDPLSYNLVDPPLVNTIAVPTNGWTAIRFRANNPGVWLMHCHLERHVSWGMVMAFIVKNGKSPDERMLPPPPDMPRC</sequence>
<name>A0A830B178_9LAMI</name>
<evidence type="ECO:0000256" key="5">
    <source>
        <dbReference type="ARBA" id="ARBA00022723"/>
    </source>
</evidence>
<keyword evidence="5" id="KW-0479">Metal-binding</keyword>
<dbReference type="GO" id="GO:0005576">
    <property type="term" value="C:extracellular region"/>
    <property type="evidence" value="ECO:0007669"/>
    <property type="project" value="UniProtKB-SubCell"/>
</dbReference>
<dbReference type="PANTHER" id="PTHR11709">
    <property type="entry name" value="MULTI-COPPER OXIDASE"/>
    <property type="match status" value="1"/>
</dbReference>
<comment type="subcellular location">
    <subcellularLocation>
        <location evidence="2">Secreted</location>
    </subcellularLocation>
</comment>
<evidence type="ECO:0000256" key="7">
    <source>
        <dbReference type="ARBA" id="ARBA00023002"/>
    </source>
</evidence>
<keyword evidence="13" id="KW-1185">Reference proteome</keyword>
<protein>
    <submittedName>
        <fullName evidence="12">Laccase-14</fullName>
    </submittedName>
</protein>
<gene>
    <name evidence="12" type="ORF">PHJA_000045400</name>
</gene>
<evidence type="ECO:0000256" key="3">
    <source>
        <dbReference type="ARBA" id="ARBA00010609"/>
    </source>
</evidence>
<evidence type="ECO:0000256" key="1">
    <source>
        <dbReference type="ARBA" id="ARBA00001935"/>
    </source>
</evidence>
<reference evidence="12" key="1">
    <citation type="submission" date="2020-07" db="EMBL/GenBank/DDBJ databases">
        <title>Ethylene signaling mediates host invasion by parasitic plants.</title>
        <authorList>
            <person name="Yoshida S."/>
        </authorList>
    </citation>
    <scope>NUCLEOTIDE SEQUENCE</scope>
    <source>
        <strain evidence="12">Okayama</strain>
    </source>
</reference>
<dbReference type="PANTHER" id="PTHR11709:SF443">
    <property type="entry name" value="LACCASE-15"/>
    <property type="match status" value="1"/>
</dbReference>
<dbReference type="PROSITE" id="PS00080">
    <property type="entry name" value="MULTICOPPER_OXIDASE2"/>
    <property type="match status" value="1"/>
</dbReference>
<dbReference type="InterPro" id="IPR033138">
    <property type="entry name" value="Cu_oxidase_CS"/>
</dbReference>
<keyword evidence="4" id="KW-0964">Secreted</keyword>
<keyword evidence="6" id="KW-0677">Repeat</keyword>
<dbReference type="PROSITE" id="PS00079">
    <property type="entry name" value="MULTICOPPER_OXIDASE1"/>
    <property type="match status" value="1"/>
</dbReference>
<evidence type="ECO:0000256" key="6">
    <source>
        <dbReference type="ARBA" id="ARBA00022737"/>
    </source>
</evidence>
<dbReference type="EMBL" id="BMAC01000003">
    <property type="protein sequence ID" value="GFP79019.1"/>
    <property type="molecule type" value="Genomic_DNA"/>
</dbReference>
<dbReference type="InterPro" id="IPR001117">
    <property type="entry name" value="Cu-oxidase_2nd"/>
</dbReference>
<evidence type="ECO:0000256" key="2">
    <source>
        <dbReference type="ARBA" id="ARBA00004613"/>
    </source>
</evidence>